<dbReference type="InterPro" id="IPR004556">
    <property type="entry name" value="HemK-like"/>
</dbReference>
<organism evidence="7 8">
    <name type="scientific">Succiniclasticum ruminis DSM 9236</name>
    <dbReference type="NCBI Taxonomy" id="1123323"/>
    <lineage>
        <taxon>Bacteria</taxon>
        <taxon>Bacillati</taxon>
        <taxon>Bacillota</taxon>
        <taxon>Negativicutes</taxon>
        <taxon>Acidaminococcales</taxon>
        <taxon>Acidaminococcaceae</taxon>
        <taxon>Succiniclasticum</taxon>
    </lineage>
</organism>
<accession>A0A1I2C404</accession>
<dbReference type="InterPro" id="IPR040758">
    <property type="entry name" value="PrmC_N"/>
</dbReference>
<name>A0A1I2C404_9FIRM</name>
<dbReference type="GO" id="GO:0102559">
    <property type="term" value="F:peptide chain release factor N(5)-glutamine methyltransferase activity"/>
    <property type="evidence" value="ECO:0007669"/>
    <property type="project" value="UniProtKB-EC"/>
</dbReference>
<comment type="similarity">
    <text evidence="4">Belongs to the protein N5-glutamine methyltransferase family. PrmC subfamily.</text>
</comment>
<dbReference type="GO" id="GO:0032259">
    <property type="term" value="P:methylation"/>
    <property type="evidence" value="ECO:0007669"/>
    <property type="project" value="UniProtKB-KW"/>
</dbReference>
<comment type="catalytic activity">
    <reaction evidence="4">
        <text>L-glutaminyl-[peptide chain release factor] + S-adenosyl-L-methionine = N(5)-methyl-L-glutaminyl-[peptide chain release factor] + S-adenosyl-L-homocysteine + H(+)</text>
        <dbReference type="Rhea" id="RHEA:42896"/>
        <dbReference type="Rhea" id="RHEA-COMP:10271"/>
        <dbReference type="Rhea" id="RHEA-COMP:10272"/>
        <dbReference type="ChEBI" id="CHEBI:15378"/>
        <dbReference type="ChEBI" id="CHEBI:30011"/>
        <dbReference type="ChEBI" id="CHEBI:57856"/>
        <dbReference type="ChEBI" id="CHEBI:59789"/>
        <dbReference type="ChEBI" id="CHEBI:61891"/>
        <dbReference type="EC" id="2.1.1.297"/>
    </reaction>
</comment>
<feature type="binding site" evidence="4">
    <location>
        <begin position="296"/>
        <end position="299"/>
    </location>
    <ligand>
        <name>substrate</name>
    </ligand>
</feature>
<sequence>MPEETQAEENHSSILRAEWKKRMTEQAVWTVNKILQWTQQYFSGKGLENPRLDAEVLLCDVLGCRRIDLFMRLQQELQPEELKKYREFVLRRAAWEPLAYIIGRKAFLQWEFNVTPAVLIPRPETELLVEKLVQCCTGKSLTQLEKETFWRKKAEEAKAAAEKVKAVSSEKLRDETDPEKAAVWQQEVADREAVAVQAAERAGMAWQAESAAVQEKSGNKGPDILDMGTGSGAILLSLLKLLPESRGLAVDISPEALAVAKENAALLGVGDRAWFLQSDIWSRVPAKAQFDIVVSNPPYIPAQVIGTLARDVQKEPRLALDGGEDGLNAYRKIAAGLPQHVKPDGLAAFEVGIGQGEAVAALCREQGFAVTAVVNDYAGIDRMVFAARPGSPKAEWVKKLF</sequence>
<dbReference type="PROSITE" id="PS00092">
    <property type="entry name" value="N6_MTASE"/>
    <property type="match status" value="1"/>
</dbReference>
<dbReference type="InterPro" id="IPR050320">
    <property type="entry name" value="N5-glutamine_MTase"/>
</dbReference>
<keyword evidence="8" id="KW-1185">Reference proteome</keyword>
<evidence type="ECO:0000256" key="1">
    <source>
        <dbReference type="ARBA" id="ARBA00022603"/>
    </source>
</evidence>
<gene>
    <name evidence="4" type="primary">prmC</name>
    <name evidence="7" type="ORF">SAMN05216245_11113</name>
</gene>
<feature type="binding site" evidence="4">
    <location>
        <position position="296"/>
    </location>
    <ligand>
        <name>S-adenosyl-L-methionine</name>
        <dbReference type="ChEBI" id="CHEBI:59789"/>
    </ligand>
</feature>
<dbReference type="InterPro" id="IPR019874">
    <property type="entry name" value="RF_methyltr_PrmC"/>
</dbReference>
<dbReference type="AlphaFoldDB" id="A0A1I2C404"/>
<dbReference type="GO" id="GO:0003676">
    <property type="term" value="F:nucleic acid binding"/>
    <property type="evidence" value="ECO:0007669"/>
    <property type="project" value="InterPro"/>
</dbReference>
<protein>
    <recommendedName>
        <fullName evidence="4">Release factor glutamine methyltransferase</fullName>
        <shortName evidence="4">RF MTase</shortName>
        <ecNumber evidence="4">2.1.1.297</ecNumber>
    </recommendedName>
    <alternativeName>
        <fullName evidence="4">N5-glutamine methyltransferase PrmC</fullName>
    </alternativeName>
    <alternativeName>
        <fullName evidence="4">Protein-(glutamine-N5) MTase PrmC</fullName>
    </alternativeName>
    <alternativeName>
        <fullName evidence="4">Protein-glutamine N-methyltransferase PrmC</fullName>
    </alternativeName>
</protein>
<keyword evidence="1 4" id="KW-0489">Methyltransferase</keyword>
<feature type="binding site" evidence="4">
    <location>
        <position position="251"/>
    </location>
    <ligand>
        <name>S-adenosyl-L-methionine</name>
        <dbReference type="ChEBI" id="CHEBI:59789"/>
    </ligand>
</feature>
<reference evidence="7 8" key="1">
    <citation type="submission" date="2016-10" db="EMBL/GenBank/DDBJ databases">
        <authorList>
            <person name="de Groot N.N."/>
        </authorList>
    </citation>
    <scope>NUCLEOTIDE SEQUENCE [LARGE SCALE GENOMIC DNA]</scope>
    <source>
        <strain evidence="7 8">DSM 9236</strain>
    </source>
</reference>
<keyword evidence="2 4" id="KW-0808">Transferase</keyword>
<comment type="caution">
    <text evidence="4">Lacks conserved residue(s) required for the propagation of feature annotation.</text>
</comment>
<feature type="binding site" evidence="4">
    <location>
        <begin position="228"/>
        <end position="232"/>
    </location>
    <ligand>
        <name>S-adenosyl-L-methionine</name>
        <dbReference type="ChEBI" id="CHEBI:59789"/>
    </ligand>
</feature>
<evidence type="ECO:0000256" key="3">
    <source>
        <dbReference type="ARBA" id="ARBA00022691"/>
    </source>
</evidence>
<dbReference type="InterPro" id="IPR002052">
    <property type="entry name" value="DNA_methylase_N6_adenine_CS"/>
</dbReference>
<dbReference type="InterPro" id="IPR025714">
    <property type="entry name" value="Methyltranfer_dom"/>
</dbReference>
<dbReference type="SUPFAM" id="SSF53335">
    <property type="entry name" value="S-adenosyl-L-methionine-dependent methyltransferases"/>
    <property type="match status" value="1"/>
</dbReference>
<dbReference type="CDD" id="cd02440">
    <property type="entry name" value="AdoMet_MTases"/>
    <property type="match status" value="1"/>
</dbReference>
<evidence type="ECO:0000313" key="7">
    <source>
        <dbReference type="EMBL" id="SFE63156.1"/>
    </source>
</evidence>
<dbReference type="Gene3D" id="3.40.50.150">
    <property type="entry name" value="Vaccinia Virus protein VP39"/>
    <property type="match status" value="1"/>
</dbReference>
<dbReference type="Proteomes" id="UP000198896">
    <property type="component" value="Unassembled WGS sequence"/>
</dbReference>
<dbReference type="Pfam" id="PF17827">
    <property type="entry name" value="PrmC_N"/>
    <property type="match status" value="1"/>
</dbReference>
<keyword evidence="3 4" id="KW-0949">S-adenosyl-L-methionine</keyword>
<dbReference type="Gene3D" id="1.10.8.10">
    <property type="entry name" value="DNA helicase RuvA subunit, C-terminal domain"/>
    <property type="match status" value="1"/>
</dbReference>
<dbReference type="Pfam" id="PF13847">
    <property type="entry name" value="Methyltransf_31"/>
    <property type="match status" value="1"/>
</dbReference>
<dbReference type="EC" id="2.1.1.297" evidence="4"/>
<dbReference type="EMBL" id="FONL01000011">
    <property type="protein sequence ID" value="SFE63156.1"/>
    <property type="molecule type" value="Genomic_DNA"/>
</dbReference>
<evidence type="ECO:0000256" key="2">
    <source>
        <dbReference type="ARBA" id="ARBA00022679"/>
    </source>
</evidence>
<dbReference type="HAMAP" id="MF_02126">
    <property type="entry name" value="RF_methyltr_PrmC"/>
    <property type="match status" value="1"/>
</dbReference>
<dbReference type="PANTHER" id="PTHR18895:SF74">
    <property type="entry name" value="MTRF1L RELEASE FACTOR GLUTAMINE METHYLTRANSFERASE"/>
    <property type="match status" value="1"/>
</dbReference>
<comment type="function">
    <text evidence="4">Methylates the class 1 translation termination release factors RF1/PrfA and RF2/PrfB on the glutamine residue of the universally conserved GGQ motif.</text>
</comment>
<dbReference type="STRING" id="1123323.SAMN05216245_11113"/>
<evidence type="ECO:0000259" key="5">
    <source>
        <dbReference type="Pfam" id="PF13847"/>
    </source>
</evidence>
<evidence type="ECO:0000256" key="4">
    <source>
        <dbReference type="HAMAP-Rule" id="MF_02126"/>
    </source>
</evidence>
<feature type="domain" description="Release factor glutamine methyltransferase N-terminal" evidence="6">
    <location>
        <begin position="34"/>
        <end position="103"/>
    </location>
</feature>
<evidence type="ECO:0000313" key="8">
    <source>
        <dbReference type="Proteomes" id="UP000198896"/>
    </source>
</evidence>
<dbReference type="RefSeq" id="WP_245763681.1">
    <property type="nucleotide sequence ID" value="NZ_FONL01000011.1"/>
</dbReference>
<dbReference type="PANTHER" id="PTHR18895">
    <property type="entry name" value="HEMK METHYLTRANSFERASE"/>
    <property type="match status" value="1"/>
</dbReference>
<dbReference type="NCBIfam" id="TIGR00536">
    <property type="entry name" value="hemK_fam"/>
    <property type="match status" value="1"/>
</dbReference>
<evidence type="ECO:0000259" key="6">
    <source>
        <dbReference type="Pfam" id="PF17827"/>
    </source>
</evidence>
<feature type="domain" description="Methyltransferase" evidence="5">
    <location>
        <begin position="220"/>
        <end position="303"/>
    </location>
</feature>
<dbReference type="InterPro" id="IPR029063">
    <property type="entry name" value="SAM-dependent_MTases_sf"/>
</dbReference>
<proteinExistence type="inferred from homology"/>